<dbReference type="InterPro" id="IPR002638">
    <property type="entry name" value="Quinolinate_PRibosylTrfase_C"/>
</dbReference>
<evidence type="ECO:0000256" key="3">
    <source>
        <dbReference type="ARBA" id="ARBA00009400"/>
    </source>
</evidence>
<evidence type="ECO:0000256" key="7">
    <source>
        <dbReference type="ARBA" id="ARBA00022676"/>
    </source>
</evidence>
<dbReference type="RefSeq" id="WP_074746152.1">
    <property type="nucleotide sequence ID" value="NZ_FOCT01000006.1"/>
</dbReference>
<keyword evidence="8 12" id="KW-0808">Transferase</keyword>
<dbReference type="InterPro" id="IPR022412">
    <property type="entry name" value="Quinolinate_PRibosylTrfase_N"/>
</dbReference>
<dbReference type="PANTHER" id="PTHR32179:SF3">
    <property type="entry name" value="NICOTINATE-NUCLEOTIDE PYROPHOSPHORYLASE [CARBOXYLATING]"/>
    <property type="match status" value="1"/>
</dbReference>
<dbReference type="InterPro" id="IPR027277">
    <property type="entry name" value="NadC/ModD"/>
</dbReference>
<dbReference type="PIRSF" id="PIRSF006250">
    <property type="entry name" value="NadC_ModD"/>
    <property type="match status" value="1"/>
</dbReference>
<feature type="domain" description="Quinolinate phosphoribosyl transferase C-terminal" evidence="13">
    <location>
        <begin position="115"/>
        <end position="284"/>
    </location>
</feature>
<evidence type="ECO:0000313" key="16">
    <source>
        <dbReference type="Proteomes" id="UP000183898"/>
    </source>
</evidence>
<dbReference type="PANTHER" id="PTHR32179">
    <property type="entry name" value="NICOTINATE-NUCLEOTIDE PYROPHOSPHORYLASE [CARBOXYLATING]"/>
    <property type="match status" value="1"/>
</dbReference>
<dbReference type="FunFam" id="3.90.1170.20:FF:000001">
    <property type="entry name" value="Nicotinate-nucleotide diphosphorylase (Carboxylating)"/>
    <property type="match status" value="1"/>
</dbReference>
<dbReference type="GO" id="GO:0005737">
    <property type="term" value="C:cytoplasm"/>
    <property type="evidence" value="ECO:0007669"/>
    <property type="project" value="TreeGrafter"/>
</dbReference>
<evidence type="ECO:0000259" key="14">
    <source>
        <dbReference type="Pfam" id="PF02749"/>
    </source>
</evidence>
<sequence>MFYDHFTYLETEIKNNVSQALLEDVGAGDLTASLVPCDETATATVISRTEAVMCGSRWFDECFRQLEPQVEVRWQARDGETVGAGQKLCEVKGTARALLTGERTALNFLQLLSAVATQTRCYVNAISGTGAVIVDTRKTLPGLRLAQKYAVKCGGGTNHRIGLYDGILIKENHIMAAGGIEPALRAARKIAARGIFIQIEVETLQDLRIALDAGATLILLDNFDLEELREAVVLNARLTNKGAALEASGGITLDNVRAVAKTGVDRISIGGLTKDIKAIDLSMRFSSRT</sequence>
<dbReference type="CDD" id="cd01572">
    <property type="entry name" value="QPRTase"/>
    <property type="match status" value="1"/>
</dbReference>
<dbReference type="AlphaFoldDB" id="A0A1H8IEM6"/>
<dbReference type="EMBL" id="FOCT01000006">
    <property type="protein sequence ID" value="SEN67300.1"/>
    <property type="molecule type" value="Genomic_DNA"/>
</dbReference>
<evidence type="ECO:0000259" key="13">
    <source>
        <dbReference type="Pfam" id="PF01729"/>
    </source>
</evidence>
<evidence type="ECO:0000256" key="2">
    <source>
        <dbReference type="ARBA" id="ARBA00004893"/>
    </source>
</evidence>
<dbReference type="GO" id="GO:0004514">
    <property type="term" value="F:nicotinate-nucleotide diphosphorylase (carboxylating) activity"/>
    <property type="evidence" value="ECO:0007669"/>
    <property type="project" value="UniProtKB-EC"/>
</dbReference>
<dbReference type="Pfam" id="PF01729">
    <property type="entry name" value="QRPTase_C"/>
    <property type="match status" value="1"/>
</dbReference>
<name>A0A1H8IEM6_9PROT</name>
<proteinExistence type="inferred from homology"/>
<dbReference type="Gene3D" id="3.20.20.70">
    <property type="entry name" value="Aldolase class I"/>
    <property type="match status" value="1"/>
</dbReference>
<keyword evidence="6" id="KW-0662">Pyridine nucleotide biosynthesis</keyword>
<dbReference type="InterPro" id="IPR013785">
    <property type="entry name" value="Aldolase_TIM"/>
</dbReference>
<dbReference type="EC" id="2.4.2.19" evidence="5"/>
<dbReference type="GO" id="GO:0034213">
    <property type="term" value="P:quinolinate catabolic process"/>
    <property type="evidence" value="ECO:0007669"/>
    <property type="project" value="TreeGrafter"/>
</dbReference>
<organism evidence="15 16">
    <name type="scientific">Nitrosospira multiformis</name>
    <dbReference type="NCBI Taxonomy" id="1231"/>
    <lineage>
        <taxon>Bacteria</taxon>
        <taxon>Pseudomonadati</taxon>
        <taxon>Pseudomonadota</taxon>
        <taxon>Betaproteobacteria</taxon>
        <taxon>Nitrosomonadales</taxon>
        <taxon>Nitrosomonadaceae</taxon>
        <taxon>Nitrosospira</taxon>
    </lineage>
</organism>
<dbReference type="InterPro" id="IPR037128">
    <property type="entry name" value="Quinolinate_PRibosylTase_N_sf"/>
</dbReference>
<evidence type="ECO:0000256" key="6">
    <source>
        <dbReference type="ARBA" id="ARBA00022642"/>
    </source>
</evidence>
<dbReference type="UniPathway" id="UPA00253">
    <property type="reaction ID" value="UER00331"/>
</dbReference>
<evidence type="ECO:0000256" key="10">
    <source>
        <dbReference type="ARBA" id="ARBA00047445"/>
    </source>
</evidence>
<evidence type="ECO:0000256" key="9">
    <source>
        <dbReference type="ARBA" id="ARBA00033102"/>
    </source>
</evidence>
<comment type="catalytic activity">
    <reaction evidence="10">
        <text>nicotinate beta-D-ribonucleotide + CO2 + diphosphate = quinolinate + 5-phospho-alpha-D-ribose 1-diphosphate + 2 H(+)</text>
        <dbReference type="Rhea" id="RHEA:12733"/>
        <dbReference type="ChEBI" id="CHEBI:15378"/>
        <dbReference type="ChEBI" id="CHEBI:16526"/>
        <dbReference type="ChEBI" id="CHEBI:29959"/>
        <dbReference type="ChEBI" id="CHEBI:33019"/>
        <dbReference type="ChEBI" id="CHEBI:57502"/>
        <dbReference type="ChEBI" id="CHEBI:58017"/>
        <dbReference type="EC" id="2.4.2.19"/>
    </reaction>
</comment>
<gene>
    <name evidence="15" type="ORF">SAMN05216404_10664</name>
</gene>
<dbReference type="NCBIfam" id="TIGR00078">
    <property type="entry name" value="nadC"/>
    <property type="match status" value="1"/>
</dbReference>
<evidence type="ECO:0000256" key="4">
    <source>
        <dbReference type="ARBA" id="ARBA00011218"/>
    </source>
</evidence>
<accession>A0A1H8IEM6</accession>
<evidence type="ECO:0000256" key="8">
    <source>
        <dbReference type="ARBA" id="ARBA00022679"/>
    </source>
</evidence>
<protein>
    <recommendedName>
        <fullName evidence="11">Probable nicotinate-nucleotide pyrophosphorylase [carboxylating]</fullName>
        <ecNumber evidence="5">2.4.2.19</ecNumber>
    </recommendedName>
    <alternativeName>
        <fullName evidence="9">Quinolinate phosphoribosyltransferase [decarboxylating]</fullName>
    </alternativeName>
</protein>
<feature type="domain" description="Quinolinate phosphoribosyl transferase N-terminal" evidence="14">
    <location>
        <begin position="29"/>
        <end position="113"/>
    </location>
</feature>
<dbReference type="SUPFAM" id="SSF51690">
    <property type="entry name" value="Nicotinate/Quinolinate PRTase C-terminal domain-like"/>
    <property type="match status" value="1"/>
</dbReference>
<comment type="similarity">
    <text evidence="3 12">Belongs to the NadC/ModD family.</text>
</comment>
<dbReference type="InterPro" id="IPR036068">
    <property type="entry name" value="Nicotinate_pribotase-like_C"/>
</dbReference>
<evidence type="ECO:0000313" key="15">
    <source>
        <dbReference type="EMBL" id="SEN67300.1"/>
    </source>
</evidence>
<comment type="function">
    <text evidence="1">Involved in the catabolism of quinolinic acid (QA).</text>
</comment>
<evidence type="ECO:0000256" key="11">
    <source>
        <dbReference type="ARBA" id="ARBA00069173"/>
    </source>
</evidence>
<dbReference type="Gene3D" id="3.90.1170.20">
    <property type="entry name" value="Quinolinate phosphoribosyl transferase, N-terminal domain"/>
    <property type="match status" value="1"/>
</dbReference>
<comment type="pathway">
    <text evidence="2">Cofactor biosynthesis; NAD(+) biosynthesis; nicotinate D-ribonucleotide from quinolinate: step 1/1.</text>
</comment>
<dbReference type="FunFam" id="3.20.20.70:FF:000030">
    <property type="entry name" value="Nicotinate-nucleotide pyrophosphorylase, carboxylating"/>
    <property type="match status" value="1"/>
</dbReference>
<keyword evidence="7 12" id="KW-0328">Glycosyltransferase</keyword>
<evidence type="ECO:0000256" key="12">
    <source>
        <dbReference type="PIRNR" id="PIRNR006250"/>
    </source>
</evidence>
<dbReference type="SUPFAM" id="SSF54675">
    <property type="entry name" value="Nicotinate/Quinolinate PRTase N-terminal domain-like"/>
    <property type="match status" value="1"/>
</dbReference>
<dbReference type="Proteomes" id="UP000183898">
    <property type="component" value="Unassembled WGS sequence"/>
</dbReference>
<dbReference type="GO" id="GO:0009435">
    <property type="term" value="P:NAD+ biosynthetic process"/>
    <property type="evidence" value="ECO:0007669"/>
    <property type="project" value="UniProtKB-UniPathway"/>
</dbReference>
<comment type="subunit">
    <text evidence="4">Hexamer formed by 3 homodimers.</text>
</comment>
<reference evidence="15 16" key="1">
    <citation type="submission" date="2016-10" db="EMBL/GenBank/DDBJ databases">
        <authorList>
            <person name="de Groot N.N."/>
        </authorList>
    </citation>
    <scope>NUCLEOTIDE SEQUENCE [LARGE SCALE GENOMIC DNA]</scope>
    <source>
        <strain evidence="15 16">Nl18</strain>
    </source>
</reference>
<evidence type="ECO:0000256" key="5">
    <source>
        <dbReference type="ARBA" id="ARBA00011944"/>
    </source>
</evidence>
<evidence type="ECO:0000256" key="1">
    <source>
        <dbReference type="ARBA" id="ARBA00003237"/>
    </source>
</evidence>
<dbReference type="InterPro" id="IPR004393">
    <property type="entry name" value="NadC"/>
</dbReference>
<dbReference type="Pfam" id="PF02749">
    <property type="entry name" value="QRPTase_N"/>
    <property type="match status" value="1"/>
</dbReference>